<evidence type="ECO:0000313" key="3">
    <source>
        <dbReference type="Proteomes" id="UP001430848"/>
    </source>
</evidence>
<sequence>MYGRPYFHSLYHAGLGLFQFPVVLMLLELLVKCVAVFLWILLYLGFLLWLCVVAGALFVYAYAPGRGGSAPGEMGFWTALAAAKGNAELEGANGFKEF</sequence>
<keyword evidence="1" id="KW-0812">Transmembrane</keyword>
<feature type="transmembrane region" description="Helical" evidence="1">
    <location>
        <begin position="6"/>
        <end position="27"/>
    </location>
</feature>
<keyword evidence="1" id="KW-1133">Transmembrane helix</keyword>
<gene>
    <name evidence="2" type="ORF">SLS63_008923</name>
</gene>
<protein>
    <submittedName>
        <fullName evidence="2">Uncharacterized protein</fullName>
    </submittedName>
</protein>
<keyword evidence="3" id="KW-1185">Reference proteome</keyword>
<comment type="caution">
    <text evidence="2">The sequence shown here is derived from an EMBL/GenBank/DDBJ whole genome shotgun (WGS) entry which is preliminary data.</text>
</comment>
<evidence type="ECO:0000313" key="2">
    <source>
        <dbReference type="EMBL" id="KAK7723270.1"/>
    </source>
</evidence>
<reference evidence="2 3" key="1">
    <citation type="submission" date="2024-02" db="EMBL/GenBank/DDBJ databases">
        <title>De novo assembly and annotation of 12 fungi associated with fruit tree decline syndrome in Ontario, Canada.</title>
        <authorList>
            <person name="Sulman M."/>
            <person name="Ellouze W."/>
            <person name="Ilyukhin E."/>
        </authorList>
    </citation>
    <scope>NUCLEOTIDE SEQUENCE [LARGE SCALE GENOMIC DNA]</scope>
    <source>
        <strain evidence="2 3">M169</strain>
    </source>
</reference>
<feature type="transmembrane region" description="Helical" evidence="1">
    <location>
        <begin position="34"/>
        <end position="63"/>
    </location>
</feature>
<evidence type="ECO:0000256" key="1">
    <source>
        <dbReference type="SAM" id="Phobius"/>
    </source>
</evidence>
<proteinExistence type="predicted"/>
<dbReference type="EMBL" id="JAKNSF020000061">
    <property type="protein sequence ID" value="KAK7723270.1"/>
    <property type="molecule type" value="Genomic_DNA"/>
</dbReference>
<organism evidence="2 3">
    <name type="scientific">Diaporthe eres</name>
    <name type="common">Phomopsis oblonga</name>
    <dbReference type="NCBI Taxonomy" id="83184"/>
    <lineage>
        <taxon>Eukaryota</taxon>
        <taxon>Fungi</taxon>
        <taxon>Dikarya</taxon>
        <taxon>Ascomycota</taxon>
        <taxon>Pezizomycotina</taxon>
        <taxon>Sordariomycetes</taxon>
        <taxon>Sordariomycetidae</taxon>
        <taxon>Diaporthales</taxon>
        <taxon>Diaporthaceae</taxon>
        <taxon>Diaporthe</taxon>
        <taxon>Diaporthe eres species complex</taxon>
    </lineage>
</organism>
<dbReference type="Proteomes" id="UP001430848">
    <property type="component" value="Unassembled WGS sequence"/>
</dbReference>
<accession>A0ABR1P1C1</accession>
<name>A0ABR1P1C1_DIAER</name>
<keyword evidence="1" id="KW-0472">Membrane</keyword>